<dbReference type="InterPro" id="IPR036249">
    <property type="entry name" value="Thioredoxin-like_sf"/>
</dbReference>
<keyword evidence="2" id="KW-0732">Signal</keyword>
<dbReference type="AlphaFoldDB" id="A0A411PKN3"/>
<gene>
    <name evidence="4" type="ORF">EXU30_16380</name>
</gene>
<organism evidence="4 5">
    <name type="scientific">Shewanella maritima</name>
    <dbReference type="NCBI Taxonomy" id="2520507"/>
    <lineage>
        <taxon>Bacteria</taxon>
        <taxon>Pseudomonadati</taxon>
        <taxon>Pseudomonadota</taxon>
        <taxon>Gammaproteobacteria</taxon>
        <taxon>Alteromonadales</taxon>
        <taxon>Shewanellaceae</taxon>
        <taxon>Shewanella</taxon>
    </lineage>
</organism>
<feature type="domain" description="Thioredoxin" evidence="3">
    <location>
        <begin position="30"/>
        <end position="169"/>
    </location>
</feature>
<dbReference type="InterPro" id="IPR000866">
    <property type="entry name" value="AhpC/TSA"/>
</dbReference>
<dbReference type="OrthoDB" id="9799347at2"/>
<accession>A0A411PKN3</accession>
<dbReference type="Proteomes" id="UP000291106">
    <property type="component" value="Chromosome"/>
</dbReference>
<dbReference type="SUPFAM" id="SSF52833">
    <property type="entry name" value="Thioredoxin-like"/>
    <property type="match status" value="1"/>
</dbReference>
<feature type="signal peptide" evidence="2">
    <location>
        <begin position="1"/>
        <end position="26"/>
    </location>
</feature>
<keyword evidence="1" id="KW-0676">Redox-active center</keyword>
<dbReference type="PROSITE" id="PS00194">
    <property type="entry name" value="THIOREDOXIN_1"/>
    <property type="match status" value="1"/>
</dbReference>
<name>A0A411PKN3_9GAMM</name>
<dbReference type="EMBL" id="CP036200">
    <property type="protein sequence ID" value="QBF84075.1"/>
    <property type="molecule type" value="Genomic_DNA"/>
</dbReference>
<dbReference type="InterPro" id="IPR013766">
    <property type="entry name" value="Thioredoxin_domain"/>
</dbReference>
<dbReference type="Gene3D" id="3.40.30.10">
    <property type="entry name" value="Glutaredoxin"/>
    <property type="match status" value="1"/>
</dbReference>
<keyword evidence="5" id="KW-1185">Reference proteome</keyword>
<dbReference type="GO" id="GO:0015036">
    <property type="term" value="F:disulfide oxidoreductase activity"/>
    <property type="evidence" value="ECO:0007669"/>
    <property type="project" value="UniProtKB-ARBA"/>
</dbReference>
<reference evidence="4 5" key="1">
    <citation type="submission" date="2019-02" db="EMBL/GenBank/DDBJ databases">
        <title>Shewanella sp. D4-2 isolated from Dokdo Island.</title>
        <authorList>
            <person name="Baek K."/>
        </authorList>
    </citation>
    <scope>NUCLEOTIDE SEQUENCE [LARGE SCALE GENOMIC DNA]</scope>
    <source>
        <strain evidence="4 5">D4-2</strain>
    </source>
</reference>
<dbReference type="RefSeq" id="WP_130601823.1">
    <property type="nucleotide sequence ID" value="NZ_CP036200.1"/>
</dbReference>
<feature type="chain" id="PRO_5019077612" evidence="2">
    <location>
        <begin position="27"/>
        <end position="170"/>
    </location>
</feature>
<dbReference type="PROSITE" id="PS51352">
    <property type="entry name" value="THIOREDOXIN_2"/>
    <property type="match status" value="1"/>
</dbReference>
<dbReference type="PANTHER" id="PTHR42852">
    <property type="entry name" value="THIOL:DISULFIDE INTERCHANGE PROTEIN DSBE"/>
    <property type="match status" value="1"/>
</dbReference>
<dbReference type="Pfam" id="PF00578">
    <property type="entry name" value="AhpC-TSA"/>
    <property type="match status" value="1"/>
</dbReference>
<dbReference type="PANTHER" id="PTHR42852:SF13">
    <property type="entry name" value="PROTEIN DIPZ"/>
    <property type="match status" value="1"/>
</dbReference>
<dbReference type="InterPro" id="IPR050553">
    <property type="entry name" value="Thioredoxin_ResA/DsbE_sf"/>
</dbReference>
<evidence type="ECO:0000259" key="3">
    <source>
        <dbReference type="PROSITE" id="PS51352"/>
    </source>
</evidence>
<sequence>MPNYIKLTLLILVVSFSALIGLSKHAQSAASNGTKAPDFQLANAEGEIVSLMQFKGRPMVIHFWATWCPYCKKLQPGLEQLRLQHKDTDLVMLGISIREDEGAQPAKVLSERGIEFMTLLEGEEVADTYEVRGTPTTVFINRDGEIIWKTNISDPNDPNLAKAVEFLLRE</sequence>
<evidence type="ECO:0000256" key="1">
    <source>
        <dbReference type="ARBA" id="ARBA00023284"/>
    </source>
</evidence>
<dbReference type="InterPro" id="IPR017937">
    <property type="entry name" value="Thioredoxin_CS"/>
</dbReference>
<dbReference type="CDD" id="cd02966">
    <property type="entry name" value="TlpA_like_family"/>
    <property type="match status" value="1"/>
</dbReference>
<evidence type="ECO:0000313" key="4">
    <source>
        <dbReference type="EMBL" id="QBF84075.1"/>
    </source>
</evidence>
<proteinExistence type="predicted"/>
<dbReference type="KEGG" id="smai:EXU30_16380"/>
<dbReference type="GO" id="GO:0016209">
    <property type="term" value="F:antioxidant activity"/>
    <property type="evidence" value="ECO:0007669"/>
    <property type="project" value="InterPro"/>
</dbReference>
<evidence type="ECO:0000256" key="2">
    <source>
        <dbReference type="SAM" id="SignalP"/>
    </source>
</evidence>
<protein>
    <submittedName>
        <fullName evidence="4">TlpA family protein disulfide reductase</fullName>
    </submittedName>
</protein>
<evidence type="ECO:0000313" key="5">
    <source>
        <dbReference type="Proteomes" id="UP000291106"/>
    </source>
</evidence>